<dbReference type="InterPro" id="IPR023173">
    <property type="entry name" value="NADPH_Cyt_P450_Rdtase_alpha"/>
</dbReference>
<comment type="cofactor">
    <cofactor evidence="1">
        <name>FMN</name>
        <dbReference type="ChEBI" id="CHEBI:58210"/>
    </cofactor>
</comment>
<keyword evidence="12" id="KW-0349">Heme</keyword>
<evidence type="ECO:0000256" key="1">
    <source>
        <dbReference type="ARBA" id="ARBA00001917"/>
    </source>
</evidence>
<dbReference type="GO" id="GO:0010181">
    <property type="term" value="F:FMN binding"/>
    <property type="evidence" value="ECO:0007669"/>
    <property type="project" value="InterPro"/>
</dbReference>
<dbReference type="GO" id="GO:0005506">
    <property type="term" value="F:iron ion binding"/>
    <property type="evidence" value="ECO:0007669"/>
    <property type="project" value="InterPro"/>
</dbReference>
<dbReference type="InterPro" id="IPR039261">
    <property type="entry name" value="FNR_nucleotide-bd"/>
</dbReference>
<reference evidence="15" key="1">
    <citation type="submission" date="2023-03" db="EMBL/GenBank/DDBJ databases">
        <title>Massive genome expansion in bonnet fungi (Mycena s.s.) driven by repeated elements and novel gene families across ecological guilds.</title>
        <authorList>
            <consortium name="Lawrence Berkeley National Laboratory"/>
            <person name="Harder C.B."/>
            <person name="Miyauchi S."/>
            <person name="Viragh M."/>
            <person name="Kuo A."/>
            <person name="Thoen E."/>
            <person name="Andreopoulos B."/>
            <person name="Lu D."/>
            <person name="Skrede I."/>
            <person name="Drula E."/>
            <person name="Henrissat B."/>
            <person name="Morin E."/>
            <person name="Kohler A."/>
            <person name="Barry K."/>
            <person name="LaButti K."/>
            <person name="Morin E."/>
            <person name="Salamov A."/>
            <person name="Lipzen A."/>
            <person name="Mereny Z."/>
            <person name="Hegedus B."/>
            <person name="Baldrian P."/>
            <person name="Stursova M."/>
            <person name="Weitz H."/>
            <person name="Taylor A."/>
            <person name="Grigoriev I.V."/>
            <person name="Nagy L.G."/>
            <person name="Martin F."/>
            <person name="Kauserud H."/>
        </authorList>
    </citation>
    <scope>NUCLEOTIDE SEQUENCE</scope>
    <source>
        <strain evidence="15">CBHHK002</strain>
    </source>
</reference>
<dbReference type="SUPFAM" id="SSF52343">
    <property type="entry name" value="Ferredoxin reductase-like, C-terminal NADP-linked domain"/>
    <property type="match status" value="1"/>
</dbReference>
<dbReference type="InterPro" id="IPR001128">
    <property type="entry name" value="Cyt_P450"/>
</dbReference>
<keyword evidence="5" id="KW-0285">Flavoprotein</keyword>
<comment type="caution">
    <text evidence="15">The sequence shown here is derived from an EMBL/GenBank/DDBJ whole genome shotgun (WGS) entry which is preliminary data.</text>
</comment>
<comment type="cofactor">
    <cofactor evidence="2 12">
        <name>heme</name>
        <dbReference type="ChEBI" id="CHEBI:30413"/>
    </cofactor>
</comment>
<feature type="binding site" description="axial binding residue" evidence="12">
    <location>
        <position position="504"/>
    </location>
    <ligand>
        <name>heme</name>
        <dbReference type="ChEBI" id="CHEBI:30413"/>
    </ligand>
    <ligandPart>
        <name>Fe</name>
        <dbReference type="ChEBI" id="CHEBI:18248"/>
    </ligandPart>
</feature>
<dbReference type="InterPro" id="IPR008254">
    <property type="entry name" value="Flavodoxin/NO_synth"/>
</dbReference>
<keyword evidence="10 12" id="KW-0408">Iron</keyword>
<evidence type="ECO:0000256" key="11">
    <source>
        <dbReference type="ARBA" id="ARBA00023797"/>
    </source>
</evidence>
<evidence type="ECO:0000256" key="10">
    <source>
        <dbReference type="ARBA" id="ARBA00023004"/>
    </source>
</evidence>
<feature type="domain" description="FAD-binding FR-type" evidence="14">
    <location>
        <begin position="795"/>
        <end position="1039"/>
    </location>
</feature>
<evidence type="ECO:0000256" key="2">
    <source>
        <dbReference type="ARBA" id="ARBA00001971"/>
    </source>
</evidence>
<protein>
    <recommendedName>
        <fullName evidence="11">NADPH--hemoprotein reductase</fullName>
        <ecNumber evidence="11">1.6.2.4</ecNumber>
    </recommendedName>
</protein>
<evidence type="ECO:0000256" key="8">
    <source>
        <dbReference type="ARBA" id="ARBA00022857"/>
    </source>
</evidence>
<evidence type="ECO:0000256" key="6">
    <source>
        <dbReference type="ARBA" id="ARBA00022723"/>
    </source>
</evidence>
<dbReference type="GO" id="GO:0004497">
    <property type="term" value="F:monooxygenase activity"/>
    <property type="evidence" value="ECO:0007669"/>
    <property type="project" value="InterPro"/>
</dbReference>
<dbReference type="GO" id="GO:0020037">
    <property type="term" value="F:heme binding"/>
    <property type="evidence" value="ECO:0007669"/>
    <property type="project" value="InterPro"/>
</dbReference>
<dbReference type="PROSITE" id="PS50902">
    <property type="entry name" value="FLAVODOXIN_LIKE"/>
    <property type="match status" value="1"/>
</dbReference>
<dbReference type="InterPro" id="IPR003097">
    <property type="entry name" value="CysJ-like_FAD-binding"/>
</dbReference>
<dbReference type="Gene3D" id="3.40.50.360">
    <property type="match status" value="1"/>
</dbReference>
<gene>
    <name evidence="15" type="ORF">DFH08DRAFT_891833</name>
</gene>
<organism evidence="15 16">
    <name type="scientific">Mycena albidolilacea</name>
    <dbReference type="NCBI Taxonomy" id="1033008"/>
    <lineage>
        <taxon>Eukaryota</taxon>
        <taxon>Fungi</taxon>
        <taxon>Dikarya</taxon>
        <taxon>Basidiomycota</taxon>
        <taxon>Agaricomycotina</taxon>
        <taxon>Agaricomycetes</taxon>
        <taxon>Agaricomycetidae</taxon>
        <taxon>Agaricales</taxon>
        <taxon>Marasmiineae</taxon>
        <taxon>Mycenaceae</taxon>
        <taxon>Mycena</taxon>
    </lineage>
</organism>
<dbReference type="CDD" id="cd00302">
    <property type="entry name" value="cytochrome_P450"/>
    <property type="match status" value="1"/>
</dbReference>
<evidence type="ECO:0000313" key="16">
    <source>
        <dbReference type="Proteomes" id="UP001218218"/>
    </source>
</evidence>
<dbReference type="InterPro" id="IPR002403">
    <property type="entry name" value="Cyt_P450_E_grp-IV"/>
</dbReference>
<dbReference type="GO" id="GO:0003958">
    <property type="term" value="F:NADPH-hemoprotein reductase activity"/>
    <property type="evidence" value="ECO:0007669"/>
    <property type="project" value="UniProtKB-EC"/>
</dbReference>
<evidence type="ECO:0000256" key="4">
    <source>
        <dbReference type="ARBA" id="ARBA00010617"/>
    </source>
</evidence>
<dbReference type="SUPFAM" id="SSF48264">
    <property type="entry name" value="Cytochrome P450"/>
    <property type="match status" value="1"/>
</dbReference>
<dbReference type="Gene3D" id="1.20.990.10">
    <property type="entry name" value="NADPH-cytochrome p450 Reductase, Chain A, domain 3"/>
    <property type="match status" value="1"/>
</dbReference>
<dbReference type="PROSITE" id="PS51384">
    <property type="entry name" value="FAD_FR"/>
    <property type="match status" value="1"/>
</dbReference>
<proteinExistence type="inferred from homology"/>
<dbReference type="InterPro" id="IPR017927">
    <property type="entry name" value="FAD-bd_FR_type"/>
</dbReference>
<dbReference type="SUPFAM" id="SSF52218">
    <property type="entry name" value="Flavoproteins"/>
    <property type="match status" value="1"/>
</dbReference>
<evidence type="ECO:0000256" key="7">
    <source>
        <dbReference type="ARBA" id="ARBA00022827"/>
    </source>
</evidence>
<keyword evidence="8" id="KW-0521">NADP</keyword>
<dbReference type="SUPFAM" id="SSF63380">
    <property type="entry name" value="Riboflavin synthase domain-like"/>
    <property type="match status" value="1"/>
</dbReference>
<dbReference type="GO" id="GO:0005829">
    <property type="term" value="C:cytosol"/>
    <property type="evidence" value="ECO:0007669"/>
    <property type="project" value="TreeGrafter"/>
</dbReference>
<dbReference type="InterPro" id="IPR017938">
    <property type="entry name" value="Riboflavin_synthase-like_b-brl"/>
</dbReference>
<evidence type="ECO:0000259" key="14">
    <source>
        <dbReference type="PROSITE" id="PS51384"/>
    </source>
</evidence>
<evidence type="ECO:0000256" key="9">
    <source>
        <dbReference type="ARBA" id="ARBA00023002"/>
    </source>
</evidence>
<comment type="similarity">
    <text evidence="4">Belongs to the cytochrome P450 family.</text>
</comment>
<keyword evidence="16" id="KW-1185">Reference proteome</keyword>
<accession>A0AAD6ZEE1</accession>
<sequence>MPAIIFYLHGKSAQANGITIDVQKGDTIQQLRKTVAEKFSIALPATISFHVPADGDTTPSDLKPLDAIDAILGESSVSILVSGKKVRPVPGPSGGIPFIGGYSEIYPDFLGNYKRLLQKYGHIVHVGYLGKSVYLTDDPDCAGVVLSEGEFFSKQVGENHPLFPLKMSFQNGLFTADSNDPEWSTSHKFMMTAMGAKAMRNYVRTMDHTANRLVECFEELLERGKSFDAFSWGLRAAAQTIGEVGVGIDFKMLDNADSSVADIFTIIAENVRLSQTLFRRGRIYRALPNPERSAQKATERDMATFVDVQKSRVLETGTSKDMPYQEAAVSTNSLLDYMLHATDEEGKKMEVNAVHNNVLTFLAAGQVTTSSALAWLWFCLATFPAQARKLYTSLIAAGLRADSKEITAEQLAKLEYLDWFIKEMQRLYNPPFQPTRQAQKDVIMPGGILVPKGAQVTVALHALMVNPEHWKDPLTFNPERWGTEEVRKRHQHAYIPFAAGARGCIGFNFALQEIKIILARVVLNFQVENTTEGAVIYDPEFPLYRPLNFSMKLHKQVEASAVTFDKPIVEEKIQAPQPSVGTKNLPKFWAVHASNTGSCEGMAGDAAAKARQLGFADVQIVPLADSPLSDPTRTAEVAAGSNFFVICVATYNGEPPDAALAFSETLDMETKAGNNSRFSGINFCVFGAGNTQWGSTYQAFPNKVDADLAALGGNRIFEKGSGDANADQDGDFTDWSTRLWAATAANFGIDINSISSAGENNILATSPEYTPDSVKVIYLPAASPEAGFVPEPPVPGFVRATVRSNIELVDEDTPKPRSMRLLTIEVPEGFTYREGDHMEILPENDPAVVEHLLTAFDFVADAVFMVKEVVDADVNPKSLAFLLRDRHVTLRELLTYYADLSGPLQRNSLLLISSFLPVDAKFQSLRETLTDAGSTLDPTDDEFFQKNRNFAQLIINYSMLAQAFDLPKLLTILRATQPRRYSIASSPLADSRVAKLCVGVEDSRVADYEGLCSGFLKRAGAGHILWVRHCSSQDSFHLPTDPTIPVTMVAAGTGISAFLGFMEHRRALGMKTEESGGQAPFRLFYGISRPDMAALKGLVHGYVDDGTMILETVYSSDNSARRFAQQLLTRDGVKVWNDLSNNGRVYVCGSAARVGAGVRNSLMHIGEQIGGVADASGWLAGLKKEGRYSEDIFG</sequence>
<dbReference type="PANTHER" id="PTHR19384">
    <property type="entry name" value="NITRIC OXIDE SYNTHASE-RELATED"/>
    <property type="match status" value="1"/>
</dbReference>
<keyword evidence="7" id="KW-0274">FAD</keyword>
<dbReference type="Pfam" id="PF00067">
    <property type="entry name" value="p450"/>
    <property type="match status" value="1"/>
</dbReference>
<dbReference type="PRINTS" id="PR00385">
    <property type="entry name" value="P450"/>
</dbReference>
<dbReference type="Pfam" id="PF00667">
    <property type="entry name" value="FAD_binding_1"/>
    <property type="match status" value="1"/>
</dbReference>
<dbReference type="AlphaFoldDB" id="A0AAD6ZEE1"/>
<dbReference type="PANTHER" id="PTHR19384:SF17">
    <property type="entry name" value="NADPH--CYTOCHROME P450 REDUCTASE"/>
    <property type="match status" value="1"/>
</dbReference>
<keyword evidence="9" id="KW-0560">Oxidoreductase</keyword>
<dbReference type="GO" id="GO:0016705">
    <property type="term" value="F:oxidoreductase activity, acting on paired donors, with incorporation or reduction of molecular oxygen"/>
    <property type="evidence" value="ECO:0007669"/>
    <property type="project" value="InterPro"/>
</dbReference>
<evidence type="ECO:0000256" key="3">
    <source>
        <dbReference type="ARBA" id="ARBA00001974"/>
    </source>
</evidence>
<comment type="cofactor">
    <cofactor evidence="3">
        <name>FAD</name>
        <dbReference type="ChEBI" id="CHEBI:57692"/>
    </cofactor>
</comment>
<dbReference type="GO" id="GO:0050660">
    <property type="term" value="F:flavin adenine dinucleotide binding"/>
    <property type="evidence" value="ECO:0007669"/>
    <property type="project" value="TreeGrafter"/>
</dbReference>
<name>A0AAD6ZEE1_9AGAR</name>
<dbReference type="Proteomes" id="UP001218218">
    <property type="component" value="Unassembled WGS sequence"/>
</dbReference>
<evidence type="ECO:0000259" key="13">
    <source>
        <dbReference type="PROSITE" id="PS50902"/>
    </source>
</evidence>
<dbReference type="Gene3D" id="2.40.30.10">
    <property type="entry name" value="Translation factors"/>
    <property type="match status" value="1"/>
</dbReference>
<dbReference type="Gene3D" id="3.40.50.80">
    <property type="entry name" value="Nucleotide-binding domain of ferredoxin-NADP reductase (FNR) module"/>
    <property type="match status" value="1"/>
</dbReference>
<dbReference type="InterPro" id="IPR029039">
    <property type="entry name" value="Flavoprotein-like_sf"/>
</dbReference>
<dbReference type="EC" id="1.6.2.4" evidence="11"/>
<evidence type="ECO:0000256" key="12">
    <source>
        <dbReference type="PIRSR" id="PIRSR602403-1"/>
    </source>
</evidence>
<feature type="domain" description="Flavodoxin-like" evidence="13">
    <location>
        <begin position="588"/>
        <end position="740"/>
    </location>
</feature>
<evidence type="ECO:0000256" key="5">
    <source>
        <dbReference type="ARBA" id="ARBA00022630"/>
    </source>
</evidence>
<keyword evidence="6 12" id="KW-0479">Metal-binding</keyword>
<evidence type="ECO:0000313" key="15">
    <source>
        <dbReference type="EMBL" id="KAJ7318731.1"/>
    </source>
</evidence>
<dbReference type="EMBL" id="JARIHO010000056">
    <property type="protein sequence ID" value="KAJ7318731.1"/>
    <property type="molecule type" value="Genomic_DNA"/>
</dbReference>
<dbReference type="Pfam" id="PF00258">
    <property type="entry name" value="Flavodoxin_1"/>
    <property type="match status" value="1"/>
</dbReference>
<dbReference type="InterPro" id="IPR036396">
    <property type="entry name" value="Cyt_P450_sf"/>
</dbReference>
<dbReference type="Gene3D" id="1.10.630.10">
    <property type="entry name" value="Cytochrome P450"/>
    <property type="match status" value="1"/>
</dbReference>
<dbReference type="PRINTS" id="PR00465">
    <property type="entry name" value="EP450IV"/>
</dbReference>